<dbReference type="SUPFAM" id="SSF46689">
    <property type="entry name" value="Homeodomain-like"/>
    <property type="match status" value="1"/>
</dbReference>
<proteinExistence type="predicted"/>
<evidence type="ECO:0000259" key="5">
    <source>
        <dbReference type="PROSITE" id="PS50977"/>
    </source>
</evidence>
<dbReference type="PANTHER" id="PTHR30055:SF239">
    <property type="entry name" value="TRANSCRIPTIONAL REGULATORY PROTEIN"/>
    <property type="match status" value="1"/>
</dbReference>
<feature type="domain" description="HTH tetR-type" evidence="5">
    <location>
        <begin position="6"/>
        <end position="66"/>
    </location>
</feature>
<evidence type="ECO:0000256" key="1">
    <source>
        <dbReference type="ARBA" id="ARBA00023015"/>
    </source>
</evidence>
<dbReference type="Gene3D" id="1.10.10.60">
    <property type="entry name" value="Homeodomain-like"/>
    <property type="match status" value="1"/>
</dbReference>
<keyword evidence="7" id="KW-1185">Reference proteome</keyword>
<evidence type="ECO:0000313" key="7">
    <source>
        <dbReference type="Proteomes" id="UP001205337"/>
    </source>
</evidence>
<dbReference type="Pfam" id="PF00440">
    <property type="entry name" value="TetR_N"/>
    <property type="match status" value="1"/>
</dbReference>
<evidence type="ECO:0000313" key="6">
    <source>
        <dbReference type="EMBL" id="MCS0499588.1"/>
    </source>
</evidence>
<protein>
    <submittedName>
        <fullName evidence="6">WHG domain-containing protein</fullName>
    </submittedName>
</protein>
<dbReference type="PANTHER" id="PTHR30055">
    <property type="entry name" value="HTH-TYPE TRANSCRIPTIONAL REGULATOR RUTR"/>
    <property type="match status" value="1"/>
</dbReference>
<organism evidence="6 7">
    <name type="scientific">Protaetiibacter mangrovi</name>
    <dbReference type="NCBI Taxonomy" id="2970926"/>
    <lineage>
        <taxon>Bacteria</taxon>
        <taxon>Bacillati</taxon>
        <taxon>Actinomycetota</taxon>
        <taxon>Actinomycetes</taxon>
        <taxon>Micrococcales</taxon>
        <taxon>Microbacteriaceae</taxon>
        <taxon>Protaetiibacter</taxon>
    </lineage>
</organism>
<reference evidence="6 7" key="1">
    <citation type="submission" date="2022-08" db="EMBL/GenBank/DDBJ databases">
        <authorList>
            <person name="Li F."/>
        </authorList>
    </citation>
    <scope>NUCLEOTIDE SEQUENCE [LARGE SCALE GENOMIC DNA]</scope>
    <source>
        <strain evidence="6 7">10F1B-8-1</strain>
    </source>
</reference>
<gene>
    <name evidence="6" type="ORF">NUH29_08500</name>
</gene>
<dbReference type="InterPro" id="IPR025996">
    <property type="entry name" value="MT1864/Rv1816-like_C"/>
</dbReference>
<dbReference type="Pfam" id="PF13305">
    <property type="entry name" value="TetR_C_33"/>
    <property type="match status" value="1"/>
</dbReference>
<dbReference type="PROSITE" id="PS50977">
    <property type="entry name" value="HTH_TETR_2"/>
    <property type="match status" value="1"/>
</dbReference>
<dbReference type="InterPro" id="IPR009057">
    <property type="entry name" value="Homeodomain-like_sf"/>
</dbReference>
<feature type="DNA-binding region" description="H-T-H motif" evidence="4">
    <location>
        <begin position="29"/>
        <end position="48"/>
    </location>
</feature>
<evidence type="ECO:0000256" key="2">
    <source>
        <dbReference type="ARBA" id="ARBA00023125"/>
    </source>
</evidence>
<dbReference type="SUPFAM" id="SSF48498">
    <property type="entry name" value="Tetracyclin repressor-like, C-terminal domain"/>
    <property type="match status" value="1"/>
</dbReference>
<evidence type="ECO:0000256" key="4">
    <source>
        <dbReference type="PROSITE-ProRule" id="PRU00335"/>
    </source>
</evidence>
<sequence>MPAPEKTTLDEIVAAGCELVETLGAEGLTMQAVASRVGVRAPSLYKRVRDRNELLSLVVAATLAELTARVEATLVDPDPRERIRAQAEELRRFAHTRPVGYALVFGAHGSARPEGAALARSVTPLLDAVRELTGDAHALDGARLVTAWANGFIAMELGGSLRMGGDVDEAWRWGLDRLVGALGPS</sequence>
<dbReference type="Proteomes" id="UP001205337">
    <property type="component" value="Unassembled WGS sequence"/>
</dbReference>
<dbReference type="InterPro" id="IPR036271">
    <property type="entry name" value="Tet_transcr_reg_TetR-rel_C_sf"/>
</dbReference>
<dbReference type="EMBL" id="JANTHX010000007">
    <property type="protein sequence ID" value="MCS0499588.1"/>
    <property type="molecule type" value="Genomic_DNA"/>
</dbReference>
<evidence type="ECO:0000256" key="3">
    <source>
        <dbReference type="ARBA" id="ARBA00023163"/>
    </source>
</evidence>
<dbReference type="InterPro" id="IPR001647">
    <property type="entry name" value="HTH_TetR"/>
</dbReference>
<keyword evidence="2 4" id="KW-0238">DNA-binding</keyword>
<name>A0ABT1ZFU7_9MICO</name>
<dbReference type="InterPro" id="IPR050109">
    <property type="entry name" value="HTH-type_TetR-like_transc_reg"/>
</dbReference>
<keyword evidence="1" id="KW-0805">Transcription regulation</keyword>
<comment type="caution">
    <text evidence="6">The sequence shown here is derived from an EMBL/GenBank/DDBJ whole genome shotgun (WGS) entry which is preliminary data.</text>
</comment>
<keyword evidence="3" id="KW-0804">Transcription</keyword>
<dbReference type="RefSeq" id="WP_258798642.1">
    <property type="nucleotide sequence ID" value="NZ_JANTHX010000007.1"/>
</dbReference>
<dbReference type="Gene3D" id="1.10.357.10">
    <property type="entry name" value="Tetracycline Repressor, domain 2"/>
    <property type="match status" value="1"/>
</dbReference>
<accession>A0ABT1ZFU7</accession>